<accession>A0A413FGH4</accession>
<keyword evidence="7" id="KW-0808">Transferase</keyword>
<evidence type="ECO:0000256" key="4">
    <source>
        <dbReference type="ARBA" id="ARBA00023239"/>
    </source>
</evidence>
<dbReference type="InterPro" id="IPR051798">
    <property type="entry name" value="Class-II_PLP-Dep_Aminotrans"/>
</dbReference>
<feature type="domain" description="Aminotransferase class I/classII large" evidence="6">
    <location>
        <begin position="38"/>
        <end position="393"/>
    </location>
</feature>
<dbReference type="GO" id="GO:0008483">
    <property type="term" value="F:transaminase activity"/>
    <property type="evidence" value="ECO:0007669"/>
    <property type="project" value="UniProtKB-KW"/>
</dbReference>
<keyword evidence="4" id="KW-0456">Lyase</keyword>
<dbReference type="AlphaFoldDB" id="A0A413FGH4"/>
<evidence type="ECO:0000256" key="1">
    <source>
        <dbReference type="ARBA" id="ARBA00001933"/>
    </source>
</evidence>
<dbReference type="SUPFAM" id="SSF53383">
    <property type="entry name" value="PLP-dependent transferases"/>
    <property type="match status" value="1"/>
</dbReference>
<dbReference type="EMBL" id="QSBM01000006">
    <property type="protein sequence ID" value="RGX29844.1"/>
    <property type="molecule type" value="Genomic_DNA"/>
</dbReference>
<dbReference type="EC" id="4.4.1.13" evidence="2"/>
<organism evidence="7 8">
    <name type="scientific">Enterocloster asparagiformis</name>
    <dbReference type="NCBI Taxonomy" id="333367"/>
    <lineage>
        <taxon>Bacteria</taxon>
        <taxon>Bacillati</taxon>
        <taxon>Bacillota</taxon>
        <taxon>Clostridia</taxon>
        <taxon>Lachnospirales</taxon>
        <taxon>Lachnospiraceae</taxon>
        <taxon>Enterocloster</taxon>
    </lineage>
</organism>
<dbReference type="PANTHER" id="PTHR43525:SF1">
    <property type="entry name" value="PROTEIN MALY"/>
    <property type="match status" value="1"/>
</dbReference>
<proteinExistence type="inferred from homology"/>
<evidence type="ECO:0000313" key="8">
    <source>
        <dbReference type="Proteomes" id="UP000283880"/>
    </source>
</evidence>
<evidence type="ECO:0000256" key="5">
    <source>
        <dbReference type="ARBA" id="ARBA00037974"/>
    </source>
</evidence>
<reference evidence="7 8" key="1">
    <citation type="submission" date="2018-08" db="EMBL/GenBank/DDBJ databases">
        <title>A genome reference for cultivated species of the human gut microbiota.</title>
        <authorList>
            <person name="Zou Y."/>
            <person name="Xue W."/>
            <person name="Luo G."/>
        </authorList>
    </citation>
    <scope>NUCLEOTIDE SEQUENCE [LARGE SCALE GENOMIC DNA]</scope>
    <source>
        <strain evidence="7 8">AF04-15</strain>
    </source>
</reference>
<sequence length="401" mass="45818">MAGNIRRYTNTMKYQFDVTLDHRFTGSTRWLQPEGREDVIGMGTADLDFACPPCVKEATLAVCGENTFNYRYKPARYYDAIISWFDRKYGLAVQQEWISSIPGTLAAIHMAVRLFGKPGDYVLMQTPYFTPLKAGIEGAGCRFLANPMVQRNGRYELDFDDFEEKIRRYRPSLFLLVNPHNPTGRIFTMEELTQMVDICARYNVRILSDEVHFLITYDGKKHIPIYAVSERAKEISILIFSFSKGFNLMSLPHAVVMIADRAMRERWERFVYCYNFNYASNSFSIAAVTAVAGGSADLWLEELTAYLKENRDHFIRTVSEIGLPITPLKPEAGFLFWIDCSESGIKPEALDRVFLDKAGISLNNGLTHGEDGRGFVRMNFGVTKKTLQTALDRMNTMFDKN</sequence>
<dbReference type="PANTHER" id="PTHR43525">
    <property type="entry name" value="PROTEIN MALY"/>
    <property type="match status" value="1"/>
</dbReference>
<comment type="similarity">
    <text evidence="5">Belongs to the class-II pyridoxal-phosphate-dependent aminotransferase family. MalY/PatB cystathionine beta-lyase subfamily.</text>
</comment>
<dbReference type="InterPro" id="IPR015421">
    <property type="entry name" value="PyrdxlP-dep_Trfase_major"/>
</dbReference>
<protein>
    <recommendedName>
        <fullName evidence="2">cysteine-S-conjugate beta-lyase</fullName>
        <ecNumber evidence="2">4.4.1.13</ecNumber>
    </recommendedName>
</protein>
<gene>
    <name evidence="7" type="ORF">DWV29_08955</name>
</gene>
<keyword evidence="3" id="KW-0663">Pyridoxal phosphate</keyword>
<dbReference type="InterPro" id="IPR004839">
    <property type="entry name" value="Aminotransferase_I/II_large"/>
</dbReference>
<dbReference type="Pfam" id="PF00155">
    <property type="entry name" value="Aminotran_1_2"/>
    <property type="match status" value="1"/>
</dbReference>
<evidence type="ECO:0000256" key="3">
    <source>
        <dbReference type="ARBA" id="ARBA00022898"/>
    </source>
</evidence>
<evidence type="ECO:0000313" key="7">
    <source>
        <dbReference type="EMBL" id="RGX29844.1"/>
    </source>
</evidence>
<name>A0A413FGH4_9FIRM</name>
<comment type="caution">
    <text evidence="7">The sequence shown here is derived from an EMBL/GenBank/DDBJ whole genome shotgun (WGS) entry which is preliminary data.</text>
</comment>
<dbReference type="GO" id="GO:0047804">
    <property type="term" value="F:cysteine-S-conjugate beta-lyase activity"/>
    <property type="evidence" value="ECO:0007669"/>
    <property type="project" value="UniProtKB-EC"/>
</dbReference>
<dbReference type="OrthoDB" id="9802872at2"/>
<dbReference type="GO" id="GO:0030170">
    <property type="term" value="F:pyridoxal phosphate binding"/>
    <property type="evidence" value="ECO:0007669"/>
    <property type="project" value="InterPro"/>
</dbReference>
<dbReference type="InterPro" id="IPR015424">
    <property type="entry name" value="PyrdxlP-dep_Trfase"/>
</dbReference>
<comment type="cofactor">
    <cofactor evidence="1">
        <name>pyridoxal 5'-phosphate</name>
        <dbReference type="ChEBI" id="CHEBI:597326"/>
    </cofactor>
</comment>
<keyword evidence="7" id="KW-0032">Aminotransferase</keyword>
<dbReference type="Gene3D" id="3.90.1150.10">
    <property type="entry name" value="Aspartate Aminotransferase, domain 1"/>
    <property type="match status" value="1"/>
</dbReference>
<evidence type="ECO:0000256" key="2">
    <source>
        <dbReference type="ARBA" id="ARBA00012224"/>
    </source>
</evidence>
<dbReference type="Gene3D" id="3.40.640.10">
    <property type="entry name" value="Type I PLP-dependent aspartate aminotransferase-like (Major domain)"/>
    <property type="match status" value="1"/>
</dbReference>
<dbReference type="InterPro" id="IPR015422">
    <property type="entry name" value="PyrdxlP-dep_Trfase_small"/>
</dbReference>
<dbReference type="Proteomes" id="UP000283880">
    <property type="component" value="Unassembled WGS sequence"/>
</dbReference>
<evidence type="ECO:0000259" key="6">
    <source>
        <dbReference type="Pfam" id="PF00155"/>
    </source>
</evidence>
<dbReference type="CDD" id="cd00609">
    <property type="entry name" value="AAT_like"/>
    <property type="match status" value="1"/>
</dbReference>